<organism evidence="1 2">
    <name type="scientific">Candidatus Woesebacteria bacterium RIFCSPHIGHO2_01_FULL_38_9</name>
    <dbReference type="NCBI Taxonomy" id="1802492"/>
    <lineage>
        <taxon>Bacteria</taxon>
        <taxon>Candidatus Woeseibacteriota</taxon>
    </lineage>
</organism>
<dbReference type="Proteomes" id="UP000178419">
    <property type="component" value="Unassembled WGS sequence"/>
</dbReference>
<name>A0A1F7Y2U5_9BACT</name>
<comment type="caution">
    <text evidence="1">The sequence shown here is derived from an EMBL/GenBank/DDBJ whole genome shotgun (WGS) entry which is preliminary data.</text>
</comment>
<evidence type="ECO:0000313" key="2">
    <source>
        <dbReference type="Proteomes" id="UP000178419"/>
    </source>
</evidence>
<accession>A0A1F7Y2U5</accession>
<dbReference type="EMBL" id="MGGE01000012">
    <property type="protein sequence ID" value="OGM21611.1"/>
    <property type="molecule type" value="Genomic_DNA"/>
</dbReference>
<proteinExistence type="predicted"/>
<protein>
    <submittedName>
        <fullName evidence="1">Uncharacterized protein</fullName>
    </submittedName>
</protein>
<evidence type="ECO:0000313" key="1">
    <source>
        <dbReference type="EMBL" id="OGM21611.1"/>
    </source>
</evidence>
<gene>
    <name evidence="1" type="ORF">A2714_02145</name>
</gene>
<dbReference type="AlphaFoldDB" id="A0A1F7Y2U5"/>
<reference evidence="1 2" key="1">
    <citation type="journal article" date="2016" name="Nat. Commun.">
        <title>Thousands of microbial genomes shed light on interconnected biogeochemical processes in an aquifer system.</title>
        <authorList>
            <person name="Anantharaman K."/>
            <person name="Brown C.T."/>
            <person name="Hug L.A."/>
            <person name="Sharon I."/>
            <person name="Castelle C.J."/>
            <person name="Probst A.J."/>
            <person name="Thomas B.C."/>
            <person name="Singh A."/>
            <person name="Wilkins M.J."/>
            <person name="Karaoz U."/>
            <person name="Brodie E.L."/>
            <person name="Williams K.H."/>
            <person name="Hubbard S.S."/>
            <person name="Banfield J.F."/>
        </authorList>
    </citation>
    <scope>NUCLEOTIDE SEQUENCE [LARGE SCALE GENOMIC DNA]</scope>
</reference>
<sequence>MPNNKSLTKLELIATLKQMDFATKNDLKNFATKNDLKSLATKDDIKNMATKDDILASERKLRSELASKDDVLASERRLKLRMGKMKNELAIRIVKLAVDTPTSKEFEDLKRKVEGNYTS</sequence>